<evidence type="ECO:0000256" key="1">
    <source>
        <dbReference type="SAM" id="Phobius"/>
    </source>
</evidence>
<keyword evidence="1" id="KW-0812">Transmembrane</keyword>
<dbReference type="EMBL" id="FNCS01000013">
    <property type="protein sequence ID" value="SDG93364.1"/>
    <property type="molecule type" value="Genomic_DNA"/>
</dbReference>
<reference evidence="2 3" key="1">
    <citation type="submission" date="2016-10" db="EMBL/GenBank/DDBJ databases">
        <authorList>
            <person name="de Groot N.N."/>
        </authorList>
    </citation>
    <scope>NUCLEOTIDE SEQUENCE [LARGE SCALE GENOMIC DNA]</scope>
    <source>
        <strain evidence="2 3">CGMCC 1.10267</strain>
    </source>
</reference>
<protein>
    <submittedName>
        <fullName evidence="2">Uncharacterized protein</fullName>
    </submittedName>
</protein>
<accession>A0A1G7YAD6</accession>
<keyword evidence="1" id="KW-1133">Transmembrane helix</keyword>
<proteinExistence type="predicted"/>
<dbReference type="AlphaFoldDB" id="A0A1G7YAD6"/>
<dbReference type="RefSeq" id="WP_090597724.1">
    <property type="nucleotide sequence ID" value="NZ_FNCS01000013.1"/>
</dbReference>
<gene>
    <name evidence="2" type="ORF">SAMN04487974_11311</name>
</gene>
<sequence length="69" mass="7493">MVEIMFAAHISQIEARHTSGPDWRHEPLRPAPIRIVIAMAVLIAAGVTLLPGLAPRSSSPQHFAVSTDR</sequence>
<dbReference type="STRING" id="440168.SAMN04487974_11311"/>
<evidence type="ECO:0000313" key="3">
    <source>
        <dbReference type="Proteomes" id="UP000199495"/>
    </source>
</evidence>
<keyword evidence="1" id="KW-0472">Membrane</keyword>
<organism evidence="2 3">
    <name type="scientific">Pelagibacterium luteolum</name>
    <dbReference type="NCBI Taxonomy" id="440168"/>
    <lineage>
        <taxon>Bacteria</taxon>
        <taxon>Pseudomonadati</taxon>
        <taxon>Pseudomonadota</taxon>
        <taxon>Alphaproteobacteria</taxon>
        <taxon>Hyphomicrobiales</taxon>
        <taxon>Devosiaceae</taxon>
        <taxon>Pelagibacterium</taxon>
    </lineage>
</organism>
<feature type="transmembrane region" description="Helical" evidence="1">
    <location>
        <begin position="31"/>
        <end position="53"/>
    </location>
</feature>
<dbReference type="Proteomes" id="UP000199495">
    <property type="component" value="Unassembled WGS sequence"/>
</dbReference>
<keyword evidence="3" id="KW-1185">Reference proteome</keyword>
<name>A0A1G7YAD6_9HYPH</name>
<evidence type="ECO:0000313" key="2">
    <source>
        <dbReference type="EMBL" id="SDG93364.1"/>
    </source>
</evidence>